<reference evidence="2 3" key="1">
    <citation type="submission" date="2017-07" db="EMBL/GenBank/DDBJ databases">
        <title>Virgibacillus sp. LM2416.</title>
        <authorList>
            <person name="Tak E.J."/>
            <person name="Bae J.-W."/>
        </authorList>
    </citation>
    <scope>NUCLEOTIDE SEQUENCE [LARGE SCALE GENOMIC DNA]</scope>
    <source>
        <strain evidence="2 3">LM2416</strain>
    </source>
</reference>
<sequence length="206" mass="24086">MTSVNGFLKWFFDIGNWLAKVMYIHILWVLFTLMGLVVFGFMPATAALFTVIHKGFDGKSDPAIFKTFYETFKTQFLKANALGLLLLGLCAFLYVDMNISKQVIQSFFVHMFLLIVCFLYFITVLYFFPVFARYKLSYFLYFKQSFFIAFARPFETIAMIICLVLLFYLFTYLPVLLFFAGSSLIAYPLAWFAYRACVQIEERKVN</sequence>
<proteinExistence type="predicted"/>
<evidence type="ECO:0008006" key="4">
    <source>
        <dbReference type="Google" id="ProtNLM"/>
    </source>
</evidence>
<dbReference type="KEGG" id="vil:CFK37_08565"/>
<keyword evidence="3" id="KW-1185">Reference proteome</keyword>
<feature type="transmembrane region" description="Helical" evidence="1">
    <location>
        <begin position="176"/>
        <end position="194"/>
    </location>
</feature>
<feature type="transmembrane region" description="Helical" evidence="1">
    <location>
        <begin position="107"/>
        <end position="128"/>
    </location>
</feature>
<gene>
    <name evidence="2" type="ORF">CFK37_08565</name>
</gene>
<feature type="transmembrane region" description="Helical" evidence="1">
    <location>
        <begin position="26"/>
        <end position="52"/>
    </location>
</feature>
<organism evidence="2 3">
    <name type="scientific">Virgibacillus phasianinus</name>
    <dbReference type="NCBI Taxonomy" id="2017483"/>
    <lineage>
        <taxon>Bacteria</taxon>
        <taxon>Bacillati</taxon>
        <taxon>Bacillota</taxon>
        <taxon>Bacilli</taxon>
        <taxon>Bacillales</taxon>
        <taxon>Bacillaceae</taxon>
        <taxon>Virgibacillus</taxon>
    </lineage>
</organism>
<keyword evidence="1" id="KW-0812">Transmembrane</keyword>
<dbReference type="OrthoDB" id="2182676at2"/>
<keyword evidence="1" id="KW-0472">Membrane</keyword>
<dbReference type="InterPro" id="IPR006938">
    <property type="entry name" value="DUF624"/>
</dbReference>
<dbReference type="RefSeq" id="WP_089061469.1">
    <property type="nucleotide sequence ID" value="NZ_CP022315.1"/>
</dbReference>
<dbReference type="AlphaFoldDB" id="A0A220U270"/>
<dbReference type="EMBL" id="CP022315">
    <property type="protein sequence ID" value="ASK62209.1"/>
    <property type="molecule type" value="Genomic_DNA"/>
</dbReference>
<feature type="transmembrane region" description="Helical" evidence="1">
    <location>
        <begin position="76"/>
        <end position="95"/>
    </location>
</feature>
<accession>A0A220U270</accession>
<dbReference type="Proteomes" id="UP000198312">
    <property type="component" value="Chromosome"/>
</dbReference>
<evidence type="ECO:0000313" key="3">
    <source>
        <dbReference type="Proteomes" id="UP000198312"/>
    </source>
</evidence>
<evidence type="ECO:0000313" key="2">
    <source>
        <dbReference type="EMBL" id="ASK62209.1"/>
    </source>
</evidence>
<evidence type="ECO:0000256" key="1">
    <source>
        <dbReference type="SAM" id="Phobius"/>
    </source>
</evidence>
<name>A0A220U270_9BACI</name>
<keyword evidence="1" id="KW-1133">Transmembrane helix</keyword>
<protein>
    <recommendedName>
        <fullName evidence="4">DUF624 domain-containing protein</fullName>
    </recommendedName>
</protein>
<feature type="transmembrane region" description="Helical" evidence="1">
    <location>
        <begin position="149"/>
        <end position="170"/>
    </location>
</feature>
<dbReference type="Pfam" id="PF04854">
    <property type="entry name" value="DUF624"/>
    <property type="match status" value="1"/>
</dbReference>